<sequence>MIPLPDKKYSIIYADPPWSYQNRGTRAAASKHYDTMTIEELKKMGVGAAGGYC</sequence>
<evidence type="ECO:0008006" key="3">
    <source>
        <dbReference type="Google" id="ProtNLM"/>
    </source>
</evidence>
<dbReference type="EMBL" id="AQOB01000006">
    <property type="protein sequence ID" value="EOQ37195.1"/>
    <property type="molecule type" value="Genomic_DNA"/>
</dbReference>
<dbReference type="GO" id="GO:0008168">
    <property type="term" value="F:methyltransferase activity"/>
    <property type="evidence" value="ECO:0007669"/>
    <property type="project" value="InterPro"/>
</dbReference>
<dbReference type="PATRIC" id="fig|1203606.4.peg.1837"/>
<evidence type="ECO:0000313" key="2">
    <source>
        <dbReference type="Proteomes" id="UP000013981"/>
    </source>
</evidence>
<keyword evidence="2" id="KW-1185">Reference proteome</keyword>
<reference evidence="1 2" key="1">
    <citation type="submission" date="2013-01" db="EMBL/GenBank/DDBJ databases">
        <title>The Genome Sequence of Butyricicoccus pullicaecorum 1.2.</title>
        <authorList>
            <consortium name="The Broad Institute Genome Sequencing Platform"/>
            <person name="Earl A."/>
            <person name="Ward D."/>
            <person name="Feldgarden M."/>
            <person name="Gevers D."/>
            <person name="Van Immerseel F."/>
            <person name="Eeckhaut V."/>
            <person name="Walker B."/>
            <person name="Young S.K."/>
            <person name="Zeng Q."/>
            <person name="Gargeya S."/>
            <person name="Fitzgerald M."/>
            <person name="Haas B."/>
            <person name="Abouelleil A."/>
            <person name="Alvarado L."/>
            <person name="Arachchi H.M."/>
            <person name="Berlin A.M."/>
            <person name="Chapman S.B."/>
            <person name="Dewar J."/>
            <person name="Goldberg J."/>
            <person name="Griggs A."/>
            <person name="Gujja S."/>
            <person name="Hansen M."/>
            <person name="Howarth C."/>
            <person name="Imamovic A."/>
            <person name="Larimer J."/>
            <person name="McCowan C."/>
            <person name="Murphy C."/>
            <person name="Neiman D."/>
            <person name="Pearson M."/>
            <person name="Priest M."/>
            <person name="Roberts A."/>
            <person name="Saif S."/>
            <person name="Shea T."/>
            <person name="Sisk P."/>
            <person name="Sykes S."/>
            <person name="Wortman J."/>
            <person name="Nusbaum C."/>
            <person name="Birren B."/>
        </authorList>
    </citation>
    <scope>NUCLEOTIDE SEQUENCE [LARGE SCALE GENOMIC DNA]</scope>
    <source>
        <strain evidence="1 2">1.2</strain>
    </source>
</reference>
<dbReference type="AlphaFoldDB" id="R8VWS7"/>
<dbReference type="Proteomes" id="UP000013981">
    <property type="component" value="Unassembled WGS sequence"/>
</dbReference>
<dbReference type="InterPro" id="IPR002052">
    <property type="entry name" value="DNA_methylase_N6_adenine_CS"/>
</dbReference>
<proteinExistence type="predicted"/>
<dbReference type="PROSITE" id="PS00092">
    <property type="entry name" value="N6_MTASE"/>
    <property type="match status" value="1"/>
</dbReference>
<gene>
    <name evidence="1" type="ORF">HMPREF1526_01886</name>
</gene>
<dbReference type="eggNOG" id="ENOG503484R">
    <property type="taxonomic scope" value="Bacteria"/>
</dbReference>
<protein>
    <recommendedName>
        <fullName evidence="3">DNA methyltransferase</fullName>
    </recommendedName>
</protein>
<name>R8VWS7_9FIRM</name>
<organism evidence="1 2">
    <name type="scientific">Butyricicoccus pullicaecorum 1.2</name>
    <dbReference type="NCBI Taxonomy" id="1203606"/>
    <lineage>
        <taxon>Bacteria</taxon>
        <taxon>Bacillati</taxon>
        <taxon>Bacillota</taxon>
        <taxon>Clostridia</taxon>
        <taxon>Eubacteriales</taxon>
        <taxon>Butyricicoccaceae</taxon>
        <taxon>Butyricicoccus</taxon>
    </lineage>
</organism>
<evidence type="ECO:0000313" key="1">
    <source>
        <dbReference type="EMBL" id="EOQ37195.1"/>
    </source>
</evidence>
<dbReference type="GO" id="GO:0032259">
    <property type="term" value="P:methylation"/>
    <property type="evidence" value="ECO:0007669"/>
    <property type="project" value="InterPro"/>
</dbReference>
<comment type="caution">
    <text evidence="1">The sequence shown here is derived from an EMBL/GenBank/DDBJ whole genome shotgun (WGS) entry which is preliminary data.</text>
</comment>
<accession>R8VWS7</accession>
<dbReference type="GO" id="GO:0003676">
    <property type="term" value="F:nucleic acid binding"/>
    <property type="evidence" value="ECO:0007669"/>
    <property type="project" value="InterPro"/>
</dbReference>
<dbReference type="HOGENOM" id="CLU_3059508_0_0_9"/>